<sequence>MQYGMLPKIDQFSDNSALEVKKIQPSNKSPEITTEDAIKQLEQEAISKKKDEVSQTKKVEDKAPTSNKFEVVLSNTNFGYNTSSKDFFVKVERGNIENQYPTQEMMRTKAYLMSLNPEA</sequence>
<protein>
    <recommendedName>
        <fullName evidence="3">FlaG family protein</fullName>
    </recommendedName>
</protein>
<gene>
    <name evidence="1" type="ORF">B0174_11605</name>
</gene>
<keyword evidence="2" id="KW-1185">Reference proteome</keyword>
<proteinExistence type="predicted"/>
<accession>A0A363CWA4</accession>
<evidence type="ECO:0008006" key="3">
    <source>
        <dbReference type="Google" id="ProtNLM"/>
    </source>
</evidence>
<reference evidence="1 2" key="1">
    <citation type="submission" date="2017-02" db="EMBL/GenBank/DDBJ databases">
        <title>Arcobacter caeni sp. nov, a new Arcobacter species isolated from reclaimed water.</title>
        <authorList>
            <person name="Figueras M.J."/>
            <person name="Perez-Cataluna A."/>
            <person name="Salas-Masso N."/>
        </authorList>
    </citation>
    <scope>NUCLEOTIDE SEQUENCE [LARGE SCALE GENOMIC DNA]</scope>
    <source>
        <strain evidence="1 2">RW17-10</strain>
    </source>
</reference>
<organism evidence="1 2">
    <name type="scientific">Arcobacter caeni</name>
    <dbReference type="NCBI Taxonomy" id="1912877"/>
    <lineage>
        <taxon>Bacteria</taxon>
        <taxon>Pseudomonadati</taxon>
        <taxon>Campylobacterota</taxon>
        <taxon>Epsilonproteobacteria</taxon>
        <taxon>Campylobacterales</taxon>
        <taxon>Arcobacteraceae</taxon>
        <taxon>Arcobacter</taxon>
    </lineage>
</organism>
<dbReference type="OrthoDB" id="5344162at2"/>
<dbReference type="EMBL" id="MUXE01000025">
    <property type="protein sequence ID" value="PUE63380.1"/>
    <property type="molecule type" value="Genomic_DNA"/>
</dbReference>
<name>A0A363CWA4_9BACT</name>
<evidence type="ECO:0000313" key="1">
    <source>
        <dbReference type="EMBL" id="PUE63380.1"/>
    </source>
</evidence>
<comment type="caution">
    <text evidence="1">The sequence shown here is derived from an EMBL/GenBank/DDBJ whole genome shotgun (WGS) entry which is preliminary data.</text>
</comment>
<dbReference type="Proteomes" id="UP000251135">
    <property type="component" value="Unassembled WGS sequence"/>
</dbReference>
<dbReference type="AlphaFoldDB" id="A0A363CWA4"/>
<dbReference type="RefSeq" id="WP_108561184.1">
    <property type="nucleotide sequence ID" value="NZ_MUXE01000025.1"/>
</dbReference>
<evidence type="ECO:0000313" key="2">
    <source>
        <dbReference type="Proteomes" id="UP000251135"/>
    </source>
</evidence>